<dbReference type="Pfam" id="PF00296">
    <property type="entry name" value="Bac_luciferase"/>
    <property type="match status" value="1"/>
</dbReference>
<dbReference type="Gene3D" id="3.20.20.30">
    <property type="entry name" value="Luciferase-like domain"/>
    <property type="match status" value="1"/>
</dbReference>
<dbReference type="InterPro" id="IPR011251">
    <property type="entry name" value="Luciferase-like_dom"/>
</dbReference>
<keyword evidence="7" id="KW-1185">Reference proteome</keyword>
<dbReference type="Proteomes" id="UP000434209">
    <property type="component" value="Chromosome 2"/>
</dbReference>
<evidence type="ECO:0000256" key="3">
    <source>
        <dbReference type="ARBA" id="ARBA00023002"/>
    </source>
</evidence>
<evidence type="ECO:0000256" key="1">
    <source>
        <dbReference type="ARBA" id="ARBA00022630"/>
    </source>
</evidence>
<dbReference type="InterPro" id="IPR036661">
    <property type="entry name" value="Luciferase-like_sf"/>
</dbReference>
<evidence type="ECO:0000313" key="7">
    <source>
        <dbReference type="Proteomes" id="UP000434209"/>
    </source>
</evidence>
<evidence type="ECO:0000313" key="6">
    <source>
        <dbReference type="EMBL" id="QGZ57084.1"/>
    </source>
</evidence>
<dbReference type="InterPro" id="IPR050172">
    <property type="entry name" value="SsuD_RutA_monooxygenase"/>
</dbReference>
<dbReference type="CDD" id="cd01094">
    <property type="entry name" value="Alkanesulfonate_monoxygenase"/>
    <property type="match status" value="1"/>
</dbReference>
<protein>
    <submittedName>
        <fullName evidence="6">LLM class flavin-dependent oxidoreductase</fullName>
    </submittedName>
</protein>
<proteinExistence type="predicted"/>
<organism evidence="6 7">
    <name type="scientific">Paraburkholderia acidiphila</name>
    <dbReference type="NCBI Taxonomy" id="2571747"/>
    <lineage>
        <taxon>Bacteria</taxon>
        <taxon>Pseudomonadati</taxon>
        <taxon>Pseudomonadota</taxon>
        <taxon>Betaproteobacteria</taxon>
        <taxon>Burkholderiales</taxon>
        <taxon>Burkholderiaceae</taxon>
        <taxon>Paraburkholderia</taxon>
    </lineage>
</organism>
<dbReference type="PANTHER" id="PTHR42847">
    <property type="entry name" value="ALKANESULFONATE MONOOXYGENASE"/>
    <property type="match status" value="1"/>
</dbReference>
<dbReference type="SUPFAM" id="SSF51679">
    <property type="entry name" value="Bacterial luciferase-like"/>
    <property type="match status" value="1"/>
</dbReference>
<keyword evidence="4" id="KW-0503">Monooxygenase</keyword>
<evidence type="ECO:0000256" key="2">
    <source>
        <dbReference type="ARBA" id="ARBA00022643"/>
    </source>
</evidence>
<reference evidence="6 7" key="1">
    <citation type="submission" date="2019-12" db="EMBL/GenBank/DDBJ databases">
        <title>Paraburkholderia acidiphila 7Q-K02 sp. nov and Paraburkholderia acidisoli DHF22 sp. nov., two strains isolated from forest soil.</title>
        <authorList>
            <person name="Gao Z."/>
            <person name="Qiu L."/>
        </authorList>
    </citation>
    <scope>NUCLEOTIDE SEQUENCE [LARGE SCALE GENOMIC DNA]</scope>
    <source>
        <strain evidence="6 7">7Q-K02</strain>
    </source>
</reference>
<dbReference type="GO" id="GO:0016705">
    <property type="term" value="F:oxidoreductase activity, acting on paired donors, with incorporation or reduction of molecular oxygen"/>
    <property type="evidence" value="ECO:0007669"/>
    <property type="project" value="InterPro"/>
</dbReference>
<evidence type="ECO:0000256" key="4">
    <source>
        <dbReference type="ARBA" id="ARBA00023033"/>
    </source>
</evidence>
<dbReference type="AlphaFoldDB" id="A0A7Z2JB30"/>
<keyword evidence="3" id="KW-0560">Oxidoreductase</keyword>
<dbReference type="PANTHER" id="PTHR42847:SF4">
    <property type="entry name" value="ALKANESULFONATE MONOOXYGENASE-RELATED"/>
    <property type="match status" value="1"/>
</dbReference>
<name>A0A7Z2JB30_9BURK</name>
<dbReference type="KEGG" id="pacp:FAZ97_19290"/>
<keyword evidence="2" id="KW-0288">FMN</keyword>
<evidence type="ECO:0000259" key="5">
    <source>
        <dbReference type="Pfam" id="PF00296"/>
    </source>
</evidence>
<keyword evidence="1" id="KW-0285">Flavoprotein</keyword>
<gene>
    <name evidence="6" type="ORF">FAZ97_19290</name>
</gene>
<sequence>MHQHAHSIGKQKSFFVIRARRVFNRSIERTTKVSVLSEPSVAEPRTSSAATPFVPVASPAAFPESPVARAFAQPLMLGLFLPIQAGGWSASTLPRSTDWSFDYNAALVQKCEALGFDLVFALSQWLPKGGYGGVFDGQALDSFMTLAALTARTERIILAATTHVLYGPWHPLHFAKFTATLDHISRGRWGINVVTGHRAVEHEMFGWNRIEHDRRYEMAAEFLDAVQQLWAQPDNFSFEPELSAWRLQGAFVTPKPRYGRPLLINATGSDAGIDFAARYSDVVFITSPAGPQIDRALEALPAHVARVKTAARAYGREVRTLINPMVICRETATEARDYHDAIVAHADEGSFHRFDSDAHAWRGGFEDRAKAASRAVGGNIAIVGTPEEVADKIIKLHAAGIDGVQLSFYDFQPDLDFFGERVLPLLNEAGLRR</sequence>
<dbReference type="GO" id="GO:0004497">
    <property type="term" value="F:monooxygenase activity"/>
    <property type="evidence" value="ECO:0007669"/>
    <property type="project" value="UniProtKB-KW"/>
</dbReference>
<dbReference type="OrthoDB" id="9814695at2"/>
<accession>A0A7Z2JB30</accession>
<feature type="domain" description="Luciferase-like" evidence="5">
    <location>
        <begin position="77"/>
        <end position="402"/>
    </location>
</feature>
<dbReference type="EMBL" id="CP046910">
    <property type="protein sequence ID" value="QGZ57084.1"/>
    <property type="molecule type" value="Genomic_DNA"/>
</dbReference>